<dbReference type="PANTHER" id="PTHR34309">
    <property type="entry name" value="SLR1406 PROTEIN"/>
    <property type="match status" value="1"/>
</dbReference>
<dbReference type="EMBL" id="CP031003">
    <property type="protein sequence ID" value="AXN34971.1"/>
    <property type="molecule type" value="Genomic_DNA"/>
</dbReference>
<sequence>MTIENILTEIQQAITNQSGQAIFSRSFIQSAFDAGEARANELGVGVTMCVTDANANPIMLYHMPNANLVSLELAPKKAWSAIAMKMPTKEISEQVQPGAPLYDMSTMLTGKLVTFAGGIPLTTHDTIIGGVGVSGGSVEEDQSICQTIVTKILEGVQ</sequence>
<evidence type="ECO:0000313" key="2">
    <source>
        <dbReference type="Proteomes" id="UP000257607"/>
    </source>
</evidence>
<proteinExistence type="predicted"/>
<dbReference type="InterPro" id="IPR005624">
    <property type="entry name" value="PduO/GlcC-like"/>
</dbReference>
<gene>
    <name evidence="1" type="ORF">DT351_00635</name>
</gene>
<dbReference type="Pfam" id="PF03928">
    <property type="entry name" value="HbpS-like"/>
    <property type="match status" value="1"/>
</dbReference>
<reference evidence="1 2" key="1">
    <citation type="submission" date="2018-07" db="EMBL/GenBank/DDBJ databases">
        <title>Lactobacillus curvatus genome sequence.</title>
        <authorList>
            <person name="Prechtl R."/>
        </authorList>
    </citation>
    <scope>NUCLEOTIDE SEQUENCE [LARGE SCALE GENOMIC DNA]</scope>
    <source>
        <strain evidence="1 2">TMW 1.1928</strain>
    </source>
</reference>
<name>A0A1X7QL79_LATCU</name>
<dbReference type="PANTHER" id="PTHR34309:SF1">
    <property type="entry name" value="PROTEIN GLCG"/>
    <property type="match status" value="1"/>
</dbReference>
<dbReference type="InterPro" id="IPR052517">
    <property type="entry name" value="GlcG_carb_metab_protein"/>
</dbReference>
<dbReference type="Gene3D" id="3.30.450.150">
    <property type="entry name" value="Haem-degrading domain"/>
    <property type="match status" value="1"/>
</dbReference>
<accession>A0A1X7QL79</accession>
<dbReference type="AlphaFoldDB" id="A0A1X7QL79"/>
<organism evidence="1 2">
    <name type="scientific">Latilactobacillus curvatus</name>
    <name type="common">Lactobacillus curvatus</name>
    <dbReference type="NCBI Taxonomy" id="28038"/>
    <lineage>
        <taxon>Bacteria</taxon>
        <taxon>Bacillati</taxon>
        <taxon>Bacillota</taxon>
        <taxon>Bacilli</taxon>
        <taxon>Lactobacillales</taxon>
        <taxon>Lactobacillaceae</taxon>
        <taxon>Latilactobacillus</taxon>
    </lineage>
</organism>
<evidence type="ECO:0000313" key="1">
    <source>
        <dbReference type="EMBL" id="AXN34971.1"/>
    </source>
</evidence>
<dbReference type="Proteomes" id="UP000257607">
    <property type="component" value="Chromosome"/>
</dbReference>
<dbReference type="RefSeq" id="WP_076789827.1">
    <property type="nucleotide sequence ID" value="NZ_CBCPHQ010000009.1"/>
</dbReference>
<protein>
    <submittedName>
        <fullName evidence="1">Heme-binding protein</fullName>
    </submittedName>
</protein>
<dbReference type="SUPFAM" id="SSF143744">
    <property type="entry name" value="GlcG-like"/>
    <property type="match status" value="1"/>
</dbReference>
<dbReference type="InterPro" id="IPR038084">
    <property type="entry name" value="PduO/GlcC-like_sf"/>
</dbReference>